<sequence length="104" mass="11977">MKSALDIFNRMFRPRNPRANAISEFESEIVDRREVIRDGIKLRFLERKGGNFVVFLERRTKPLKKATLLVEGAEAIAWRDDGVVPAGEIEELFGKFQLGTWPTN</sequence>
<evidence type="ECO:0000313" key="1">
    <source>
        <dbReference type="EMBL" id="MFC6281073.1"/>
    </source>
</evidence>
<keyword evidence="2" id="KW-1185">Reference proteome</keyword>
<dbReference type="RefSeq" id="WP_371438942.1">
    <property type="nucleotide sequence ID" value="NZ_JBHSRS010000016.1"/>
</dbReference>
<comment type="caution">
    <text evidence="1">The sequence shown here is derived from an EMBL/GenBank/DDBJ whole genome shotgun (WGS) entry which is preliminary data.</text>
</comment>
<dbReference type="Proteomes" id="UP001596270">
    <property type="component" value="Unassembled WGS sequence"/>
</dbReference>
<dbReference type="EMBL" id="JBHSRS010000016">
    <property type="protein sequence ID" value="MFC6281073.1"/>
    <property type="molecule type" value="Genomic_DNA"/>
</dbReference>
<proteinExistence type="predicted"/>
<evidence type="ECO:0000313" key="2">
    <source>
        <dbReference type="Proteomes" id="UP001596270"/>
    </source>
</evidence>
<gene>
    <name evidence="1" type="ORF">ACFQND_07495</name>
</gene>
<organism evidence="1 2">
    <name type="scientific">Polaromonas aquatica</name>
    <dbReference type="NCBI Taxonomy" id="332657"/>
    <lineage>
        <taxon>Bacteria</taxon>
        <taxon>Pseudomonadati</taxon>
        <taxon>Pseudomonadota</taxon>
        <taxon>Betaproteobacteria</taxon>
        <taxon>Burkholderiales</taxon>
        <taxon>Comamonadaceae</taxon>
        <taxon>Polaromonas</taxon>
    </lineage>
</organism>
<accession>A0ABW1TUT5</accession>
<name>A0ABW1TUT5_9BURK</name>
<protein>
    <submittedName>
        <fullName evidence="1">Uncharacterized protein</fullName>
    </submittedName>
</protein>
<reference evidence="2" key="1">
    <citation type="journal article" date="2019" name="Int. J. Syst. Evol. Microbiol.">
        <title>The Global Catalogue of Microorganisms (GCM) 10K type strain sequencing project: providing services to taxonomists for standard genome sequencing and annotation.</title>
        <authorList>
            <consortium name="The Broad Institute Genomics Platform"/>
            <consortium name="The Broad Institute Genome Sequencing Center for Infectious Disease"/>
            <person name="Wu L."/>
            <person name="Ma J."/>
        </authorList>
    </citation>
    <scope>NUCLEOTIDE SEQUENCE [LARGE SCALE GENOMIC DNA]</scope>
    <source>
        <strain evidence="2">CCUG 39402</strain>
    </source>
</reference>